<keyword evidence="1" id="KW-0732">Signal</keyword>
<dbReference type="AlphaFoldDB" id="A0A0W0I2P3"/>
<feature type="signal peptide" evidence="1">
    <location>
        <begin position="1"/>
        <end position="24"/>
    </location>
</feature>
<proteinExistence type="predicted"/>
<name>A0A0W0I2P3_PSEFL</name>
<organism evidence="2 3">
    <name type="scientific">Pseudomonas fluorescens ICMP 11288</name>
    <dbReference type="NCBI Taxonomy" id="1198309"/>
    <lineage>
        <taxon>Bacteria</taxon>
        <taxon>Pseudomonadati</taxon>
        <taxon>Pseudomonadota</taxon>
        <taxon>Gammaproteobacteria</taxon>
        <taxon>Pseudomonadales</taxon>
        <taxon>Pseudomonadaceae</taxon>
        <taxon>Pseudomonas</taxon>
    </lineage>
</organism>
<evidence type="ECO:0000313" key="3">
    <source>
        <dbReference type="Proteomes" id="UP000054197"/>
    </source>
</evidence>
<comment type="caution">
    <text evidence="2">The sequence shown here is derived from an EMBL/GenBank/DDBJ whole genome shotgun (WGS) entry which is preliminary data.</text>
</comment>
<evidence type="ECO:0000313" key="2">
    <source>
        <dbReference type="EMBL" id="KTB67427.1"/>
    </source>
</evidence>
<feature type="chain" id="PRO_5006904157" evidence="1">
    <location>
        <begin position="25"/>
        <end position="118"/>
    </location>
</feature>
<gene>
    <name evidence="2" type="ORF">AO063_22245</name>
</gene>
<dbReference type="EMBL" id="LKEF01000011">
    <property type="protein sequence ID" value="KTB67427.1"/>
    <property type="molecule type" value="Genomic_DNA"/>
</dbReference>
<accession>A0A0W0I2P3</accession>
<dbReference type="RefSeq" id="WP_058419724.1">
    <property type="nucleotide sequence ID" value="NZ_LKEF01000011.1"/>
</dbReference>
<reference evidence="2 3" key="1">
    <citation type="submission" date="2015-09" db="EMBL/GenBank/DDBJ databases">
        <title>Genome sequence of ICMP 11288.</title>
        <authorList>
            <person name="Visnovsky S."/>
            <person name="Lu A."/>
            <person name="Panda P."/>
            <person name="Pitman A."/>
        </authorList>
    </citation>
    <scope>NUCLEOTIDE SEQUENCE [LARGE SCALE GENOMIC DNA]</scope>
    <source>
        <strain evidence="2 3">ICMP 11288</strain>
    </source>
</reference>
<evidence type="ECO:0000256" key="1">
    <source>
        <dbReference type="SAM" id="SignalP"/>
    </source>
</evidence>
<dbReference type="Proteomes" id="UP000054197">
    <property type="component" value="Unassembled WGS sequence"/>
</dbReference>
<sequence length="118" mass="12994">MNARTSAASWGMIASSAVFGTACAADHQRISIRTETYPRRPHSEATYYIYERGGNVICTKLAVCDKYEQCDTGYHAGVFKDLQDLKTGKPYDVTPAVTIARAKLRKHQCLAKIVPGPL</sequence>
<protein>
    <submittedName>
        <fullName evidence="2">Uncharacterized protein</fullName>
    </submittedName>
</protein>
<dbReference type="PROSITE" id="PS51257">
    <property type="entry name" value="PROKAR_LIPOPROTEIN"/>
    <property type="match status" value="1"/>
</dbReference>